<dbReference type="AlphaFoldDB" id="A0A366M604"/>
<comment type="caution">
    <text evidence="5">The sequence shown here is derived from an EMBL/GenBank/DDBJ whole genome shotgun (WGS) entry which is preliminary data.</text>
</comment>
<dbReference type="PROSITE" id="PS01117">
    <property type="entry name" value="HTH_MARR_1"/>
    <property type="match status" value="1"/>
</dbReference>
<dbReference type="SUPFAM" id="SSF46785">
    <property type="entry name" value="Winged helix' DNA-binding domain"/>
    <property type="match status" value="1"/>
</dbReference>
<dbReference type="Pfam" id="PF12802">
    <property type="entry name" value="MarR_2"/>
    <property type="match status" value="1"/>
</dbReference>
<dbReference type="OrthoDB" id="122135at2"/>
<dbReference type="Proteomes" id="UP000253303">
    <property type="component" value="Unassembled WGS sequence"/>
</dbReference>
<evidence type="ECO:0000259" key="4">
    <source>
        <dbReference type="PROSITE" id="PS50995"/>
    </source>
</evidence>
<dbReference type="PANTHER" id="PTHR39515:SF2">
    <property type="entry name" value="HTH-TYPE TRANSCRIPTIONAL REGULATOR RV0880"/>
    <property type="match status" value="1"/>
</dbReference>
<dbReference type="InterPro" id="IPR036390">
    <property type="entry name" value="WH_DNA-bd_sf"/>
</dbReference>
<evidence type="ECO:0000256" key="2">
    <source>
        <dbReference type="ARBA" id="ARBA00023125"/>
    </source>
</evidence>
<reference evidence="5 6" key="1">
    <citation type="submission" date="2018-06" db="EMBL/GenBank/DDBJ databases">
        <title>Sphaerisporangium craniellae sp. nov., isolated from a marine sponge in the South China Sea.</title>
        <authorList>
            <person name="Li L."/>
        </authorList>
    </citation>
    <scope>NUCLEOTIDE SEQUENCE [LARGE SCALE GENOMIC DNA]</scope>
    <source>
        <strain evidence="5 6">LHW63015</strain>
    </source>
</reference>
<dbReference type="SMART" id="SM00347">
    <property type="entry name" value="HTH_MARR"/>
    <property type="match status" value="1"/>
</dbReference>
<proteinExistence type="predicted"/>
<dbReference type="RefSeq" id="WP_113979925.1">
    <property type="nucleotide sequence ID" value="NZ_QMEY01000002.1"/>
</dbReference>
<gene>
    <name evidence="5" type="ORF">DP939_07895</name>
</gene>
<name>A0A366M604_9ACTN</name>
<evidence type="ECO:0000256" key="3">
    <source>
        <dbReference type="ARBA" id="ARBA00023163"/>
    </source>
</evidence>
<keyword evidence="2" id="KW-0238">DNA-binding</keyword>
<dbReference type="PROSITE" id="PS50995">
    <property type="entry name" value="HTH_MARR_2"/>
    <property type="match status" value="1"/>
</dbReference>
<dbReference type="Gene3D" id="1.10.10.10">
    <property type="entry name" value="Winged helix-like DNA-binding domain superfamily/Winged helix DNA-binding domain"/>
    <property type="match status" value="1"/>
</dbReference>
<dbReference type="InterPro" id="IPR052526">
    <property type="entry name" value="HTH-type_Bedaq_tolerance"/>
</dbReference>
<feature type="domain" description="HTH marR-type" evidence="4">
    <location>
        <begin position="7"/>
        <end position="139"/>
    </location>
</feature>
<keyword evidence="3" id="KW-0804">Transcription</keyword>
<dbReference type="InterPro" id="IPR023187">
    <property type="entry name" value="Tscrpt_reg_MarR-type_CS"/>
</dbReference>
<keyword evidence="6" id="KW-1185">Reference proteome</keyword>
<dbReference type="InterPro" id="IPR036388">
    <property type="entry name" value="WH-like_DNA-bd_sf"/>
</dbReference>
<keyword evidence="1" id="KW-0805">Transcription regulation</keyword>
<sequence>MERNSDLLSLGSALRDLTRDLMRTGRRVAGVEPLPETEVDVIKLVVHRPGMSPGRLAAELRIKPSNVSAALRRLAAAGLVVRETDPADRRATRVLPTAQAIRNVHNVERARAALLDQALAALPAADRAAVLAAIPSLQALQTAVRELARPGGLHE</sequence>
<dbReference type="PANTHER" id="PTHR39515">
    <property type="entry name" value="CONSERVED PROTEIN"/>
    <property type="match status" value="1"/>
</dbReference>
<dbReference type="EMBL" id="QMEY01000002">
    <property type="protein sequence ID" value="RBQ20969.1"/>
    <property type="molecule type" value="Genomic_DNA"/>
</dbReference>
<evidence type="ECO:0000313" key="6">
    <source>
        <dbReference type="Proteomes" id="UP000253303"/>
    </source>
</evidence>
<dbReference type="InterPro" id="IPR000835">
    <property type="entry name" value="HTH_MarR-typ"/>
</dbReference>
<dbReference type="GO" id="GO:0003700">
    <property type="term" value="F:DNA-binding transcription factor activity"/>
    <property type="evidence" value="ECO:0007669"/>
    <property type="project" value="InterPro"/>
</dbReference>
<evidence type="ECO:0000256" key="1">
    <source>
        <dbReference type="ARBA" id="ARBA00023015"/>
    </source>
</evidence>
<organism evidence="5 6">
    <name type="scientific">Spongiactinospora rosea</name>
    <dbReference type="NCBI Taxonomy" id="2248750"/>
    <lineage>
        <taxon>Bacteria</taxon>
        <taxon>Bacillati</taxon>
        <taxon>Actinomycetota</taxon>
        <taxon>Actinomycetes</taxon>
        <taxon>Streptosporangiales</taxon>
        <taxon>Streptosporangiaceae</taxon>
        <taxon>Spongiactinospora</taxon>
    </lineage>
</organism>
<protein>
    <submittedName>
        <fullName evidence="5">MarR family transcriptional regulator</fullName>
    </submittedName>
</protein>
<accession>A0A366M604</accession>
<dbReference type="GO" id="GO:0003677">
    <property type="term" value="F:DNA binding"/>
    <property type="evidence" value="ECO:0007669"/>
    <property type="project" value="UniProtKB-KW"/>
</dbReference>
<evidence type="ECO:0000313" key="5">
    <source>
        <dbReference type="EMBL" id="RBQ20969.1"/>
    </source>
</evidence>